<reference evidence="1" key="1">
    <citation type="submission" date="2020-05" db="EMBL/GenBank/DDBJ databases">
        <title>Large-scale comparative analyses of tick genomes elucidate their genetic diversity and vector capacities.</title>
        <authorList>
            <person name="Jia N."/>
            <person name="Wang J."/>
            <person name="Shi W."/>
            <person name="Du L."/>
            <person name="Sun Y."/>
            <person name="Zhan W."/>
            <person name="Jiang J."/>
            <person name="Wang Q."/>
            <person name="Zhang B."/>
            <person name="Ji P."/>
            <person name="Sakyi L.B."/>
            <person name="Cui X."/>
            <person name="Yuan T."/>
            <person name="Jiang B."/>
            <person name="Yang W."/>
            <person name="Lam T.T.-Y."/>
            <person name="Chang Q."/>
            <person name="Ding S."/>
            <person name="Wang X."/>
            <person name="Zhu J."/>
            <person name="Ruan X."/>
            <person name="Zhao L."/>
            <person name="Wei J."/>
            <person name="Que T."/>
            <person name="Du C."/>
            <person name="Cheng J."/>
            <person name="Dai P."/>
            <person name="Han X."/>
            <person name="Huang E."/>
            <person name="Gao Y."/>
            <person name="Liu J."/>
            <person name="Shao H."/>
            <person name="Ye R."/>
            <person name="Li L."/>
            <person name="Wei W."/>
            <person name="Wang X."/>
            <person name="Wang C."/>
            <person name="Yang T."/>
            <person name="Huo Q."/>
            <person name="Li W."/>
            <person name="Guo W."/>
            <person name="Chen H."/>
            <person name="Zhou L."/>
            <person name="Ni X."/>
            <person name="Tian J."/>
            <person name="Zhou Y."/>
            <person name="Sheng Y."/>
            <person name="Liu T."/>
            <person name="Pan Y."/>
            <person name="Xia L."/>
            <person name="Li J."/>
            <person name="Zhao F."/>
            <person name="Cao W."/>
        </authorList>
    </citation>
    <scope>NUCLEOTIDE SEQUENCE</scope>
    <source>
        <strain evidence="1">Hyas-2018</strain>
    </source>
</reference>
<accession>A0ACB7S5E7</accession>
<dbReference type="Proteomes" id="UP000821845">
    <property type="component" value="Chromosome 6"/>
</dbReference>
<name>A0ACB7S5E7_HYAAI</name>
<dbReference type="EMBL" id="CM023486">
    <property type="protein sequence ID" value="KAH6929276.1"/>
    <property type="molecule type" value="Genomic_DNA"/>
</dbReference>
<evidence type="ECO:0000313" key="2">
    <source>
        <dbReference type="Proteomes" id="UP000821845"/>
    </source>
</evidence>
<sequence length="62" mass="7886">MESYEKTRAEMEYVMYAEYMLEYNYETLKRRRLPTIVRCRSYDVDDEINYKREHVMLFLPFR</sequence>
<organism evidence="1 2">
    <name type="scientific">Hyalomma asiaticum</name>
    <name type="common">Tick</name>
    <dbReference type="NCBI Taxonomy" id="266040"/>
    <lineage>
        <taxon>Eukaryota</taxon>
        <taxon>Metazoa</taxon>
        <taxon>Ecdysozoa</taxon>
        <taxon>Arthropoda</taxon>
        <taxon>Chelicerata</taxon>
        <taxon>Arachnida</taxon>
        <taxon>Acari</taxon>
        <taxon>Parasitiformes</taxon>
        <taxon>Ixodida</taxon>
        <taxon>Ixodoidea</taxon>
        <taxon>Ixodidae</taxon>
        <taxon>Hyalomminae</taxon>
        <taxon>Hyalomma</taxon>
    </lineage>
</organism>
<evidence type="ECO:0000313" key="1">
    <source>
        <dbReference type="EMBL" id="KAH6929276.1"/>
    </source>
</evidence>
<proteinExistence type="predicted"/>
<comment type="caution">
    <text evidence="1">The sequence shown here is derived from an EMBL/GenBank/DDBJ whole genome shotgun (WGS) entry which is preliminary data.</text>
</comment>
<protein>
    <submittedName>
        <fullName evidence="1">Uncharacterized protein</fullName>
    </submittedName>
</protein>
<keyword evidence="2" id="KW-1185">Reference proteome</keyword>
<gene>
    <name evidence="1" type="ORF">HPB50_025935</name>
</gene>